<accession>A0ABQ8X022</accession>
<evidence type="ECO:0000313" key="3">
    <source>
        <dbReference type="Proteomes" id="UP001220256"/>
    </source>
</evidence>
<evidence type="ECO:0000313" key="2">
    <source>
        <dbReference type="EMBL" id="KAJ5284683.1"/>
    </source>
</evidence>
<protein>
    <submittedName>
        <fullName evidence="2">Uncharacterized protein</fullName>
    </submittedName>
</protein>
<name>A0ABQ8X022_PENCH</name>
<feature type="region of interest" description="Disordered" evidence="1">
    <location>
        <begin position="308"/>
        <end position="370"/>
    </location>
</feature>
<reference evidence="2 3" key="1">
    <citation type="journal article" date="2023" name="IMA Fungus">
        <title>Comparative genomic study of the Penicillium genus elucidates a diverse pangenome and 15 lateral gene transfer events.</title>
        <authorList>
            <person name="Petersen C."/>
            <person name="Sorensen T."/>
            <person name="Nielsen M.R."/>
            <person name="Sondergaard T.E."/>
            <person name="Sorensen J.L."/>
            <person name="Fitzpatrick D.A."/>
            <person name="Frisvad J.C."/>
            <person name="Nielsen K.L."/>
        </authorList>
    </citation>
    <scope>NUCLEOTIDE SEQUENCE [LARGE SCALE GENOMIC DNA]</scope>
    <source>
        <strain evidence="2 3">IBT 3361</strain>
    </source>
</reference>
<keyword evidence="3" id="KW-1185">Reference proteome</keyword>
<proteinExistence type="predicted"/>
<dbReference type="Proteomes" id="UP001220256">
    <property type="component" value="Unassembled WGS sequence"/>
</dbReference>
<evidence type="ECO:0000256" key="1">
    <source>
        <dbReference type="SAM" id="MobiDB-lite"/>
    </source>
</evidence>
<sequence length="660" mass="73222">MGLVESRCFIEELSDACEQAESNEHGAQCILGPHVVSILKRAWTHIPQEIRTEVNGRSTARDTKTSGIKRKATKALDRTYDEHATVSNVLDANLDSWKQNPLSFFVDTPNITFNLEESPLAESYRFLTQLESRRGIDLIRARLLKVVFHHLKSRLSLPYFRPDNLQQIAQLISRSGIVECNLDTIKGGLNRWSNEGSRIDSLCRDIACGNSKGHRYLGTLFLLPAHVNGELVLHRKGPKRKLEVEHLKNCSGPVVRDREGLYDFAEALFNELWTKVETSISENLQSQSFGQISGALLQYTRSFPVQDTSSRMSQVEQTTREPSIARLSPQDQCSTRYSTERTNTPHIEAPNLIPPNPVTHSTNPVSNCENPRKTQLALSAACRDESSTGTIPSGFDPRQDIEPVLLEGLGGPQDTMPIPRGFDPRQHIEPVLLEGLGGPQDTMPIPRGFDPRQHIEPVLLEGLSGAQDTTPIPRGFDPRQGIEPVLLEGLSGAQDTMPIPRGFDPRQGIEPVLLEGLTGTQDMMPIPSAFDPRQDIEPVLLEGLGDPQDTMPFPRGFDPRQDIEPVLLEGLTGAQDMMPTSRRFDQQPTIEPALFEGFTGSQHSPIRENNPPVSTSFGSQALTGHDISNLSSRSEQVAYNERPNAANVNCRPHFQSVSVF</sequence>
<feature type="compositionally biased region" description="Polar residues" evidence="1">
    <location>
        <begin position="329"/>
        <end position="345"/>
    </location>
</feature>
<feature type="compositionally biased region" description="Polar residues" evidence="1">
    <location>
        <begin position="611"/>
        <end position="625"/>
    </location>
</feature>
<feature type="compositionally biased region" description="Polar residues" evidence="1">
    <location>
        <begin position="358"/>
        <end position="369"/>
    </location>
</feature>
<feature type="region of interest" description="Disordered" evidence="1">
    <location>
        <begin position="599"/>
        <end position="625"/>
    </location>
</feature>
<gene>
    <name evidence="2" type="ORF">N7505_002663</name>
</gene>
<organism evidence="2 3">
    <name type="scientific">Penicillium chrysogenum</name>
    <name type="common">Penicillium notatum</name>
    <dbReference type="NCBI Taxonomy" id="5076"/>
    <lineage>
        <taxon>Eukaryota</taxon>
        <taxon>Fungi</taxon>
        <taxon>Dikarya</taxon>
        <taxon>Ascomycota</taxon>
        <taxon>Pezizomycotina</taxon>
        <taxon>Eurotiomycetes</taxon>
        <taxon>Eurotiomycetidae</taxon>
        <taxon>Eurotiales</taxon>
        <taxon>Aspergillaceae</taxon>
        <taxon>Penicillium</taxon>
        <taxon>Penicillium chrysogenum species complex</taxon>
    </lineage>
</organism>
<feature type="compositionally biased region" description="Polar residues" evidence="1">
    <location>
        <begin position="308"/>
        <end position="321"/>
    </location>
</feature>
<dbReference type="EMBL" id="JAPVEB010000001">
    <property type="protein sequence ID" value="KAJ5284683.1"/>
    <property type="molecule type" value="Genomic_DNA"/>
</dbReference>
<comment type="caution">
    <text evidence="2">The sequence shown here is derived from an EMBL/GenBank/DDBJ whole genome shotgun (WGS) entry which is preliminary data.</text>
</comment>